<dbReference type="RefSeq" id="WP_165180866.1">
    <property type="nucleotide sequence ID" value="NZ_JAAKZI010000005.1"/>
</dbReference>
<evidence type="ECO:0000259" key="8">
    <source>
        <dbReference type="PROSITE" id="PS50850"/>
    </source>
</evidence>
<feature type="transmembrane region" description="Helical" evidence="7">
    <location>
        <begin position="282"/>
        <end position="303"/>
    </location>
</feature>
<evidence type="ECO:0000313" key="10">
    <source>
        <dbReference type="Proteomes" id="UP000479226"/>
    </source>
</evidence>
<dbReference type="SUPFAM" id="SSF103473">
    <property type="entry name" value="MFS general substrate transporter"/>
    <property type="match status" value="1"/>
</dbReference>
<keyword evidence="4 7" id="KW-1133">Transmembrane helix</keyword>
<dbReference type="Proteomes" id="UP000479226">
    <property type="component" value="Unassembled WGS sequence"/>
</dbReference>
<evidence type="ECO:0000256" key="6">
    <source>
        <dbReference type="SAM" id="MobiDB-lite"/>
    </source>
</evidence>
<feature type="transmembrane region" description="Helical" evidence="7">
    <location>
        <begin position="309"/>
        <end position="329"/>
    </location>
</feature>
<dbReference type="InterPro" id="IPR011701">
    <property type="entry name" value="MFS"/>
</dbReference>
<gene>
    <name evidence="9" type="ORF">G6N77_04715</name>
</gene>
<feature type="transmembrane region" description="Helical" evidence="7">
    <location>
        <begin position="404"/>
        <end position="426"/>
    </location>
</feature>
<dbReference type="PROSITE" id="PS50850">
    <property type="entry name" value="MFS"/>
    <property type="match status" value="1"/>
</dbReference>
<dbReference type="PANTHER" id="PTHR23501">
    <property type="entry name" value="MAJOR FACILITATOR SUPERFAMILY"/>
    <property type="match status" value="1"/>
</dbReference>
<sequence length="496" mass="50821">MTSSAAVPSAAHREPFEWRFLTPLLLGSTLNPINSSMIATGLVGIGVDFHTGPGTTASLISVLYLCSAVMQPTMGKLSTLFGPRRVFLAGIVILLAAGVVGAAAPAFGFLLLSRALIGIGTSAAYPTAMALVRKRADSRGAGVPGRVLGNFSIASQITMVFGLPLGGILVGTFGWRALFLVNVPLALVTFVLTLVGVAKDDPGPRRDLKGLVSAVDLPGIALFAGATTSLLVFLADLGKPQWWLAAVAAVLGAALVLWERTAGQPLIDVRMLAANRPLQRTYLRQLLVGLGIYTALYGTSQWMEQGAGLGPSTVGLILLPLSGLSIVIARVVSIKGWVRTPLVVAGIALVLTAAVMLLITHHSSVPVLIGMSLLFGFSNGFSGFANQAALYVQAPAGDIAVASGLYRTFAYIGAIFSASLIGITFGPAATDAGFHTLGWVIGGIGAAVLLLAAADRAIPKMANAETPSSPGPSGATNPPPGRTSRAAHGPSADPIP</sequence>
<evidence type="ECO:0000313" key="9">
    <source>
        <dbReference type="EMBL" id="NGN82767.1"/>
    </source>
</evidence>
<feature type="transmembrane region" description="Helical" evidence="7">
    <location>
        <begin position="153"/>
        <end position="173"/>
    </location>
</feature>
<feature type="transmembrane region" description="Helical" evidence="7">
    <location>
        <begin position="179"/>
        <end position="198"/>
    </location>
</feature>
<feature type="transmembrane region" description="Helical" evidence="7">
    <location>
        <begin position="86"/>
        <end position="109"/>
    </location>
</feature>
<dbReference type="InterPro" id="IPR036259">
    <property type="entry name" value="MFS_trans_sf"/>
</dbReference>
<dbReference type="EMBL" id="JAAKZI010000005">
    <property type="protein sequence ID" value="NGN82767.1"/>
    <property type="molecule type" value="Genomic_DNA"/>
</dbReference>
<dbReference type="Gene3D" id="1.20.1720.10">
    <property type="entry name" value="Multidrug resistance protein D"/>
    <property type="match status" value="1"/>
</dbReference>
<name>A0ABX0D7B6_9MICC</name>
<evidence type="ECO:0000256" key="4">
    <source>
        <dbReference type="ARBA" id="ARBA00022989"/>
    </source>
</evidence>
<dbReference type="Gene3D" id="1.20.1250.20">
    <property type="entry name" value="MFS general substrate transporter like domains"/>
    <property type="match status" value="1"/>
</dbReference>
<protein>
    <submittedName>
        <fullName evidence="9">MFS transporter</fullName>
    </submittedName>
</protein>
<feature type="transmembrane region" description="Helical" evidence="7">
    <location>
        <begin position="210"/>
        <end position="235"/>
    </location>
</feature>
<feature type="transmembrane region" description="Helical" evidence="7">
    <location>
        <begin position="241"/>
        <end position="261"/>
    </location>
</feature>
<keyword evidence="10" id="KW-1185">Reference proteome</keyword>
<evidence type="ECO:0000256" key="5">
    <source>
        <dbReference type="ARBA" id="ARBA00023136"/>
    </source>
</evidence>
<dbReference type="PANTHER" id="PTHR23501:SF191">
    <property type="entry name" value="VACUOLAR BASIC AMINO ACID TRANSPORTER 4"/>
    <property type="match status" value="1"/>
</dbReference>
<keyword evidence="3 7" id="KW-0812">Transmembrane</keyword>
<evidence type="ECO:0000256" key="1">
    <source>
        <dbReference type="ARBA" id="ARBA00004429"/>
    </source>
</evidence>
<keyword evidence="5 7" id="KW-0472">Membrane</keyword>
<feature type="transmembrane region" description="Helical" evidence="7">
    <location>
        <begin position="115"/>
        <end position="132"/>
    </location>
</feature>
<dbReference type="InterPro" id="IPR020846">
    <property type="entry name" value="MFS_dom"/>
</dbReference>
<proteinExistence type="predicted"/>
<evidence type="ECO:0000256" key="2">
    <source>
        <dbReference type="ARBA" id="ARBA00022448"/>
    </source>
</evidence>
<feature type="transmembrane region" description="Helical" evidence="7">
    <location>
        <begin position="341"/>
        <end position="361"/>
    </location>
</feature>
<evidence type="ECO:0000256" key="3">
    <source>
        <dbReference type="ARBA" id="ARBA00022692"/>
    </source>
</evidence>
<evidence type="ECO:0000256" key="7">
    <source>
        <dbReference type="SAM" id="Phobius"/>
    </source>
</evidence>
<keyword evidence="2" id="KW-0813">Transport</keyword>
<feature type="region of interest" description="Disordered" evidence="6">
    <location>
        <begin position="462"/>
        <end position="496"/>
    </location>
</feature>
<feature type="transmembrane region" description="Helical" evidence="7">
    <location>
        <begin position="432"/>
        <end position="453"/>
    </location>
</feature>
<feature type="transmembrane region" description="Helical" evidence="7">
    <location>
        <begin position="367"/>
        <end position="392"/>
    </location>
</feature>
<dbReference type="Pfam" id="PF07690">
    <property type="entry name" value="MFS_1"/>
    <property type="match status" value="1"/>
</dbReference>
<comment type="subcellular location">
    <subcellularLocation>
        <location evidence="1">Cell inner membrane</location>
        <topology evidence="1">Multi-pass membrane protein</topology>
    </subcellularLocation>
</comment>
<organism evidence="9 10">
    <name type="scientific">Arthrobacter silviterrae</name>
    <dbReference type="NCBI Taxonomy" id="2026658"/>
    <lineage>
        <taxon>Bacteria</taxon>
        <taxon>Bacillati</taxon>
        <taxon>Actinomycetota</taxon>
        <taxon>Actinomycetes</taxon>
        <taxon>Micrococcales</taxon>
        <taxon>Micrococcaceae</taxon>
        <taxon>Arthrobacter</taxon>
    </lineage>
</organism>
<reference evidence="9 10" key="1">
    <citation type="submission" date="2020-02" db="EMBL/GenBank/DDBJ databases">
        <title>Genome sequence of the type strain DSM 27180 of Arthrobacter silviterrae.</title>
        <authorList>
            <person name="Gao J."/>
            <person name="Sun J."/>
        </authorList>
    </citation>
    <scope>NUCLEOTIDE SEQUENCE [LARGE SCALE GENOMIC DNA]</scope>
    <source>
        <strain evidence="9 10">DSM 27180</strain>
    </source>
</reference>
<comment type="caution">
    <text evidence="9">The sequence shown here is derived from an EMBL/GenBank/DDBJ whole genome shotgun (WGS) entry which is preliminary data.</text>
</comment>
<accession>A0ABX0D7B6</accession>
<feature type="domain" description="Major facilitator superfamily (MFS) profile" evidence="8">
    <location>
        <begin position="20"/>
        <end position="457"/>
    </location>
</feature>